<dbReference type="AlphaFoldDB" id="A0A6L7GS09"/>
<keyword evidence="1" id="KW-0812">Transmembrane</keyword>
<keyword evidence="1" id="KW-0472">Membrane</keyword>
<feature type="transmembrane region" description="Helical" evidence="1">
    <location>
        <begin position="83"/>
        <end position="101"/>
    </location>
</feature>
<reference evidence="2 3" key="1">
    <citation type="submission" date="2019-11" db="EMBL/GenBank/DDBJ databases">
        <title>Gordonia sp. nov., a novel actinobacterium isolated from mangrove soil in Hainan.</title>
        <authorList>
            <person name="Huang X."/>
            <person name="Xie Y."/>
            <person name="Chu X."/>
            <person name="Xiao K."/>
        </authorList>
    </citation>
    <scope>NUCLEOTIDE SEQUENCE [LARGE SCALE GENOMIC DNA]</scope>
    <source>
        <strain evidence="2 3">HNM0687</strain>
    </source>
</reference>
<feature type="transmembrane region" description="Helical" evidence="1">
    <location>
        <begin position="49"/>
        <end position="71"/>
    </location>
</feature>
<evidence type="ECO:0000256" key="1">
    <source>
        <dbReference type="SAM" id="Phobius"/>
    </source>
</evidence>
<accession>A0A6L7GS09</accession>
<organism evidence="2 3">
    <name type="scientific">Gordonia mangrovi</name>
    <dbReference type="NCBI Taxonomy" id="2665643"/>
    <lineage>
        <taxon>Bacteria</taxon>
        <taxon>Bacillati</taxon>
        <taxon>Actinomycetota</taxon>
        <taxon>Actinomycetes</taxon>
        <taxon>Mycobacteriales</taxon>
        <taxon>Gordoniaceae</taxon>
        <taxon>Gordonia</taxon>
    </lineage>
</organism>
<keyword evidence="3" id="KW-1185">Reference proteome</keyword>
<dbReference type="Proteomes" id="UP000475545">
    <property type="component" value="Unassembled WGS sequence"/>
</dbReference>
<protein>
    <submittedName>
        <fullName evidence="2">Uncharacterized protein</fullName>
    </submittedName>
</protein>
<comment type="caution">
    <text evidence="2">The sequence shown here is derived from an EMBL/GenBank/DDBJ whole genome shotgun (WGS) entry which is preliminary data.</text>
</comment>
<evidence type="ECO:0000313" key="2">
    <source>
        <dbReference type="EMBL" id="MXP21328.1"/>
    </source>
</evidence>
<keyword evidence="1" id="KW-1133">Transmembrane helix</keyword>
<sequence length="129" mass="13298">MTDEQPRPSAPMDRDSRERVLVIILALAGLLMTLGMAVLPVIAGVPRGAVFGVVVGAGNAVGYLTMVAVATQSPLRWGLVHRAAWAVIGVSVIGAVWAVLASAGADFLLAMSGLMAAMVLVVSHLVRGR</sequence>
<feature type="transmembrane region" description="Helical" evidence="1">
    <location>
        <begin position="20"/>
        <end position="43"/>
    </location>
</feature>
<feature type="transmembrane region" description="Helical" evidence="1">
    <location>
        <begin position="107"/>
        <end position="126"/>
    </location>
</feature>
<gene>
    <name evidence="2" type="ORF">GIY30_08180</name>
</gene>
<proteinExistence type="predicted"/>
<dbReference type="RefSeq" id="WP_160901529.1">
    <property type="nucleotide sequence ID" value="NZ_CP102850.1"/>
</dbReference>
<evidence type="ECO:0000313" key="3">
    <source>
        <dbReference type="Proteomes" id="UP000475545"/>
    </source>
</evidence>
<name>A0A6L7GS09_9ACTN</name>
<dbReference type="EMBL" id="WMBR01000002">
    <property type="protein sequence ID" value="MXP21328.1"/>
    <property type="molecule type" value="Genomic_DNA"/>
</dbReference>